<keyword evidence="2" id="KW-1185">Reference proteome</keyword>
<proteinExistence type="predicted"/>
<dbReference type="KEGG" id="cdes:C0J27_05555"/>
<name>A0A345ZD00_9BACT</name>
<evidence type="ECO:0000313" key="1">
    <source>
        <dbReference type="EMBL" id="AXK61167.1"/>
    </source>
</evidence>
<gene>
    <name evidence="1" type="ORF">C0J27_05555</name>
</gene>
<sequence length="100" mass="11056">MGVLAIPELYPISKEIYEYTFPTEEQKAIDKAEAAAAIENINFIDAKVKLRNCLMNSKSNCEKNTSGCPTDCEELAQNMIALGHQDEVNRMTKALNACGQ</sequence>
<accession>A0A345ZD00</accession>
<dbReference type="Proteomes" id="UP000254834">
    <property type="component" value="Chromosome"/>
</dbReference>
<evidence type="ECO:0000313" key="2">
    <source>
        <dbReference type="Proteomes" id="UP000254834"/>
    </source>
</evidence>
<dbReference type="EMBL" id="CP025544">
    <property type="protein sequence ID" value="AXK61167.1"/>
    <property type="molecule type" value="Genomic_DNA"/>
</dbReference>
<protein>
    <submittedName>
        <fullName evidence="1">Uncharacterized protein</fullName>
    </submittedName>
</protein>
<reference evidence="1 2" key="1">
    <citation type="submission" date="2017-12" db="EMBL/GenBank/DDBJ databases">
        <title>Chromulinavorax destructans is a abundant pathogen of dominant heterotrophic picoflagllates.</title>
        <authorList>
            <person name="Deeg C.M."/>
            <person name="Zimmer M."/>
            <person name="Suttle C.A."/>
        </authorList>
    </citation>
    <scope>NUCLEOTIDE SEQUENCE [LARGE SCALE GENOMIC DNA]</scope>
    <source>
        <strain evidence="1 2">SeV1</strain>
    </source>
</reference>
<organism evidence="1 2">
    <name type="scientific">Candidatus Chromulinivorax destructor</name>
    <dbReference type="NCBI Taxonomy" id="2066483"/>
    <lineage>
        <taxon>Bacteria</taxon>
        <taxon>Candidatus Babelota</taxon>
        <taxon>Candidatus Babeliae</taxon>
        <taxon>Candidatus Babeliales</taxon>
        <taxon>Candidatus Chromulinivoraceae</taxon>
        <taxon>Candidatus Chromulinivorax</taxon>
    </lineage>
</organism>
<dbReference type="AlphaFoldDB" id="A0A345ZD00"/>